<evidence type="ECO:0000313" key="1">
    <source>
        <dbReference type="EMBL" id="SHF39931.1"/>
    </source>
</evidence>
<dbReference type="EMBL" id="FQVQ01000008">
    <property type="protein sequence ID" value="SHF39931.1"/>
    <property type="molecule type" value="Genomic_DNA"/>
</dbReference>
<organism evidence="1 2">
    <name type="scientific">Flavobacterium fontis</name>
    <dbReference type="NCBI Taxonomy" id="1124188"/>
    <lineage>
        <taxon>Bacteria</taxon>
        <taxon>Pseudomonadati</taxon>
        <taxon>Bacteroidota</taxon>
        <taxon>Flavobacteriia</taxon>
        <taxon>Flavobacteriales</taxon>
        <taxon>Flavobacteriaceae</taxon>
        <taxon>Flavobacterium</taxon>
    </lineage>
</organism>
<proteinExistence type="predicted"/>
<protein>
    <submittedName>
        <fullName evidence="1">Uncharacterized protein</fullName>
    </submittedName>
</protein>
<reference evidence="1 2" key="1">
    <citation type="submission" date="2016-11" db="EMBL/GenBank/DDBJ databases">
        <authorList>
            <person name="Jaros S."/>
            <person name="Januszkiewicz K."/>
            <person name="Wedrychowicz H."/>
        </authorList>
    </citation>
    <scope>NUCLEOTIDE SEQUENCE [LARGE SCALE GENOMIC DNA]</scope>
    <source>
        <strain evidence="1 2">DSM 25660</strain>
    </source>
</reference>
<dbReference type="OrthoDB" id="1380922at2"/>
<sequence>MKVIKSFLVLVLIILQISCGKKNSVVLSVETENSTESTNYITVCETEGGFEIGIDEDFKNKIYNKKAKRILLIGNNKKIEIGLFNILYSSKTNVEHQSPLTPKGKVFIFKDGKDYFIDVKSKNKTAIKNLFKDKIEECKRIDR</sequence>
<evidence type="ECO:0000313" key="2">
    <source>
        <dbReference type="Proteomes" id="UP000184147"/>
    </source>
</evidence>
<gene>
    <name evidence="1" type="ORF">SAMN05444377_10817</name>
</gene>
<dbReference type="Proteomes" id="UP000184147">
    <property type="component" value="Unassembled WGS sequence"/>
</dbReference>
<dbReference type="RefSeq" id="WP_073363219.1">
    <property type="nucleotide sequence ID" value="NZ_FQVQ01000008.1"/>
</dbReference>
<dbReference type="AlphaFoldDB" id="A0A1M5BBI2"/>
<name>A0A1M5BBI2_9FLAO</name>
<keyword evidence="2" id="KW-1185">Reference proteome</keyword>
<accession>A0A1M5BBI2</accession>